<dbReference type="OrthoDB" id="445803at2759"/>
<dbReference type="InterPro" id="IPR051610">
    <property type="entry name" value="GPI/OXD"/>
</dbReference>
<dbReference type="RefSeq" id="XP_040685331.1">
    <property type="nucleotide sequence ID" value="XM_040836582.1"/>
</dbReference>
<dbReference type="InterPro" id="IPR011051">
    <property type="entry name" value="RmlC_Cupin_sf"/>
</dbReference>
<protein>
    <recommendedName>
        <fullName evidence="2">Cupin type-2 domain-containing protein</fullName>
    </recommendedName>
</protein>
<organism evidence="3 4">
    <name type="scientific">Aspergillus wentii DTO 134E9</name>
    <dbReference type="NCBI Taxonomy" id="1073089"/>
    <lineage>
        <taxon>Eukaryota</taxon>
        <taxon>Fungi</taxon>
        <taxon>Dikarya</taxon>
        <taxon>Ascomycota</taxon>
        <taxon>Pezizomycotina</taxon>
        <taxon>Eurotiomycetes</taxon>
        <taxon>Eurotiomycetidae</taxon>
        <taxon>Eurotiales</taxon>
        <taxon>Aspergillaceae</taxon>
        <taxon>Aspergillus</taxon>
        <taxon>Aspergillus subgen. Cremei</taxon>
    </lineage>
</organism>
<feature type="domain" description="Cupin type-2" evidence="2">
    <location>
        <begin position="62"/>
        <end position="119"/>
    </location>
</feature>
<dbReference type="AlphaFoldDB" id="A0A1L9R9R0"/>
<name>A0A1L9R9R0_ASPWE</name>
<accession>A0A1L9R9R0</accession>
<dbReference type="SUPFAM" id="SSF51182">
    <property type="entry name" value="RmlC-like cupins"/>
    <property type="match status" value="1"/>
</dbReference>
<dbReference type="VEuPathDB" id="FungiDB:ASPWEDRAFT_45626"/>
<reference evidence="4" key="1">
    <citation type="journal article" date="2017" name="Genome Biol.">
        <title>Comparative genomics reveals high biological diversity and specific adaptations in the industrially and medically important fungal genus Aspergillus.</title>
        <authorList>
            <person name="de Vries R.P."/>
            <person name="Riley R."/>
            <person name="Wiebenga A."/>
            <person name="Aguilar-Osorio G."/>
            <person name="Amillis S."/>
            <person name="Uchima C.A."/>
            <person name="Anderluh G."/>
            <person name="Asadollahi M."/>
            <person name="Askin M."/>
            <person name="Barry K."/>
            <person name="Battaglia E."/>
            <person name="Bayram O."/>
            <person name="Benocci T."/>
            <person name="Braus-Stromeyer S.A."/>
            <person name="Caldana C."/>
            <person name="Canovas D."/>
            <person name="Cerqueira G.C."/>
            <person name="Chen F."/>
            <person name="Chen W."/>
            <person name="Choi C."/>
            <person name="Clum A."/>
            <person name="Dos Santos R.A."/>
            <person name="Damasio A.R."/>
            <person name="Diallinas G."/>
            <person name="Emri T."/>
            <person name="Fekete E."/>
            <person name="Flipphi M."/>
            <person name="Freyberg S."/>
            <person name="Gallo A."/>
            <person name="Gournas C."/>
            <person name="Habgood R."/>
            <person name="Hainaut M."/>
            <person name="Harispe M.L."/>
            <person name="Henrissat B."/>
            <person name="Hilden K.S."/>
            <person name="Hope R."/>
            <person name="Hossain A."/>
            <person name="Karabika E."/>
            <person name="Karaffa L."/>
            <person name="Karanyi Z."/>
            <person name="Krasevec N."/>
            <person name="Kuo A."/>
            <person name="Kusch H."/>
            <person name="LaButti K."/>
            <person name="Lagendijk E.L."/>
            <person name="Lapidus A."/>
            <person name="Levasseur A."/>
            <person name="Lindquist E."/>
            <person name="Lipzen A."/>
            <person name="Logrieco A.F."/>
            <person name="MacCabe A."/>
            <person name="Maekelae M.R."/>
            <person name="Malavazi I."/>
            <person name="Melin P."/>
            <person name="Meyer V."/>
            <person name="Mielnichuk N."/>
            <person name="Miskei M."/>
            <person name="Molnar A.P."/>
            <person name="Mule G."/>
            <person name="Ngan C.Y."/>
            <person name="Orejas M."/>
            <person name="Orosz E."/>
            <person name="Ouedraogo J.P."/>
            <person name="Overkamp K.M."/>
            <person name="Park H.-S."/>
            <person name="Perrone G."/>
            <person name="Piumi F."/>
            <person name="Punt P.J."/>
            <person name="Ram A.F."/>
            <person name="Ramon A."/>
            <person name="Rauscher S."/>
            <person name="Record E."/>
            <person name="Riano-Pachon D.M."/>
            <person name="Robert V."/>
            <person name="Roehrig J."/>
            <person name="Ruller R."/>
            <person name="Salamov A."/>
            <person name="Salih N.S."/>
            <person name="Samson R.A."/>
            <person name="Sandor E."/>
            <person name="Sanguinetti M."/>
            <person name="Schuetze T."/>
            <person name="Sepcic K."/>
            <person name="Shelest E."/>
            <person name="Sherlock G."/>
            <person name="Sophianopoulou V."/>
            <person name="Squina F.M."/>
            <person name="Sun H."/>
            <person name="Susca A."/>
            <person name="Todd R.B."/>
            <person name="Tsang A."/>
            <person name="Unkles S.E."/>
            <person name="van de Wiele N."/>
            <person name="van Rossen-Uffink D."/>
            <person name="Oliveira J.V."/>
            <person name="Vesth T.C."/>
            <person name="Visser J."/>
            <person name="Yu J.-H."/>
            <person name="Zhou M."/>
            <person name="Andersen M.R."/>
            <person name="Archer D.B."/>
            <person name="Baker S.E."/>
            <person name="Benoit I."/>
            <person name="Brakhage A.A."/>
            <person name="Braus G.H."/>
            <person name="Fischer R."/>
            <person name="Frisvad J.C."/>
            <person name="Goldman G.H."/>
            <person name="Houbraken J."/>
            <person name="Oakley B."/>
            <person name="Pocsi I."/>
            <person name="Scazzocchio C."/>
            <person name="Seiboth B."/>
            <person name="vanKuyk P.A."/>
            <person name="Wortman J."/>
            <person name="Dyer P.S."/>
            <person name="Grigoriev I.V."/>
        </authorList>
    </citation>
    <scope>NUCLEOTIDE SEQUENCE [LARGE SCALE GENOMIC DNA]</scope>
    <source>
        <strain evidence="4">DTO 134E9</strain>
    </source>
</reference>
<keyword evidence="4" id="KW-1185">Reference proteome</keyword>
<dbReference type="GeneID" id="63752430"/>
<dbReference type="GO" id="GO:0046872">
    <property type="term" value="F:metal ion binding"/>
    <property type="evidence" value="ECO:0007669"/>
    <property type="project" value="UniProtKB-KW"/>
</dbReference>
<dbReference type="PANTHER" id="PTHR35848">
    <property type="entry name" value="OXALATE-BINDING PROTEIN"/>
    <property type="match status" value="1"/>
</dbReference>
<dbReference type="Gene3D" id="2.60.120.10">
    <property type="entry name" value="Jelly Rolls"/>
    <property type="match status" value="1"/>
</dbReference>
<dbReference type="Proteomes" id="UP000184383">
    <property type="component" value="Unassembled WGS sequence"/>
</dbReference>
<dbReference type="Pfam" id="PF07883">
    <property type="entry name" value="Cupin_2"/>
    <property type="match status" value="1"/>
</dbReference>
<evidence type="ECO:0000313" key="3">
    <source>
        <dbReference type="EMBL" id="OJJ31654.1"/>
    </source>
</evidence>
<sequence length="138" mass="14997">MAKSKAVIINPDYTIKNAAEYFSDSAYGDVTWHTLLSSPQTPSTNLSAGIAVCRTGTGHLCRHRHTQSEIYHILEGSGDVTIDGSIHSVTKGATVFIPGDAEHGIVNTGDVPLRWLYVFPTGSFQDVVYRFSDVKAKL</sequence>
<dbReference type="InterPro" id="IPR013096">
    <property type="entry name" value="Cupin_2"/>
</dbReference>
<proteinExistence type="predicted"/>
<keyword evidence="1" id="KW-0479">Metal-binding</keyword>
<dbReference type="EMBL" id="KV878216">
    <property type="protein sequence ID" value="OJJ31654.1"/>
    <property type="molecule type" value="Genomic_DNA"/>
</dbReference>
<dbReference type="InterPro" id="IPR014710">
    <property type="entry name" value="RmlC-like_jellyroll"/>
</dbReference>
<evidence type="ECO:0000259" key="2">
    <source>
        <dbReference type="Pfam" id="PF07883"/>
    </source>
</evidence>
<dbReference type="PANTHER" id="PTHR35848:SF6">
    <property type="entry name" value="CUPIN TYPE-2 DOMAIN-CONTAINING PROTEIN"/>
    <property type="match status" value="1"/>
</dbReference>
<evidence type="ECO:0000313" key="4">
    <source>
        <dbReference type="Proteomes" id="UP000184383"/>
    </source>
</evidence>
<evidence type="ECO:0000256" key="1">
    <source>
        <dbReference type="ARBA" id="ARBA00022723"/>
    </source>
</evidence>
<gene>
    <name evidence="3" type="ORF">ASPWEDRAFT_45626</name>
</gene>